<dbReference type="Gene3D" id="2.120.10.30">
    <property type="entry name" value="TolB, C-terminal domain"/>
    <property type="match status" value="1"/>
</dbReference>
<protein>
    <submittedName>
        <fullName evidence="6">Gluconolactonase</fullName>
    </submittedName>
</protein>
<evidence type="ECO:0000313" key="6">
    <source>
        <dbReference type="EMBL" id="GGA14627.1"/>
    </source>
</evidence>
<keyword evidence="4" id="KW-0479">Metal-binding</keyword>
<dbReference type="GO" id="GO:0046872">
    <property type="term" value="F:metal ion binding"/>
    <property type="evidence" value="ECO:0007669"/>
    <property type="project" value="UniProtKB-KW"/>
</dbReference>
<dbReference type="PANTHER" id="PTHR47572:SF4">
    <property type="entry name" value="LACTONASE DRP35"/>
    <property type="match status" value="1"/>
</dbReference>
<dbReference type="GO" id="GO:0016787">
    <property type="term" value="F:hydrolase activity"/>
    <property type="evidence" value="ECO:0007669"/>
    <property type="project" value="UniProtKB-KW"/>
</dbReference>
<comment type="cofactor">
    <cofactor evidence="4">
        <name>Zn(2+)</name>
        <dbReference type="ChEBI" id="CHEBI:29105"/>
    </cofactor>
    <text evidence="4">Binds 1 divalent metal cation per subunit.</text>
</comment>
<dbReference type="InterPro" id="IPR051262">
    <property type="entry name" value="SMP-30/CGR1_Lactonase"/>
</dbReference>
<proteinExistence type="inferred from homology"/>
<comment type="similarity">
    <text evidence="1">Belongs to the SMP-30/CGR1 family.</text>
</comment>
<keyword evidence="4" id="KW-0862">Zinc</keyword>
<evidence type="ECO:0000256" key="4">
    <source>
        <dbReference type="PIRSR" id="PIRSR605511-2"/>
    </source>
</evidence>
<feature type="binding site" evidence="4">
    <location>
        <position position="179"/>
    </location>
    <ligand>
        <name>a divalent metal cation</name>
        <dbReference type="ChEBI" id="CHEBI:60240"/>
    </ligand>
</feature>
<dbReference type="Proteomes" id="UP000616114">
    <property type="component" value="Unassembled WGS sequence"/>
</dbReference>
<sequence length="299" mass="33092">MSDLIPRIERLDPEADAVFPAEAVPERLAGGFVWTEGPVYVPARRRVVFSDVRANRTWAWTDEQRLEPEEHPSHHQNGHVIDAEGRLIACSHGRRALLRQEADGSWTTLADSFEGRRLSSPNDVTLHTDGSLWFTDPTYGIDKPEEGYGGEREQPGNFVYRLSPDGELTAPIRDRNKPNGIESVAEDRILLADTGDAATYAYRVDPAGTATLEREWFRVSPGKTDGLRADEEGRIFSSAGDGVHVFSGDGTRTLAKVLLPATAANLCFGGRDGRELFITATDALWRVPVLVRGRWQRSA</sequence>
<feature type="binding site" evidence="4">
    <location>
        <position position="225"/>
    </location>
    <ligand>
        <name>a divalent metal cation</name>
        <dbReference type="ChEBI" id="CHEBI:60240"/>
    </ligand>
</feature>
<dbReference type="InterPro" id="IPR013658">
    <property type="entry name" value="SGL"/>
</dbReference>
<dbReference type="SUPFAM" id="SSF63829">
    <property type="entry name" value="Calcium-dependent phosphotriesterase"/>
    <property type="match status" value="1"/>
</dbReference>
<dbReference type="InterPro" id="IPR011042">
    <property type="entry name" value="6-blade_b-propeller_TolB-like"/>
</dbReference>
<dbReference type="Pfam" id="PF08450">
    <property type="entry name" value="SGL"/>
    <property type="match status" value="1"/>
</dbReference>
<evidence type="ECO:0000256" key="1">
    <source>
        <dbReference type="ARBA" id="ARBA00008853"/>
    </source>
</evidence>
<keyword evidence="7" id="KW-1185">Reference proteome</keyword>
<accession>A0A8J2XKH7</accession>
<dbReference type="PANTHER" id="PTHR47572">
    <property type="entry name" value="LIPOPROTEIN-RELATED"/>
    <property type="match status" value="1"/>
</dbReference>
<name>A0A8J2XKH7_9MICO</name>
<dbReference type="RefSeq" id="WP_188550489.1">
    <property type="nucleotide sequence ID" value="NZ_BMFY01000006.1"/>
</dbReference>
<organism evidence="6 7">
    <name type="scientific">Sediminivirga luteola</name>
    <dbReference type="NCBI Taxonomy" id="1774748"/>
    <lineage>
        <taxon>Bacteria</taxon>
        <taxon>Bacillati</taxon>
        <taxon>Actinomycetota</taxon>
        <taxon>Actinomycetes</taxon>
        <taxon>Micrococcales</taxon>
        <taxon>Brevibacteriaceae</taxon>
        <taxon>Sediminivirga</taxon>
    </lineage>
</organism>
<evidence type="ECO:0000259" key="5">
    <source>
        <dbReference type="Pfam" id="PF08450"/>
    </source>
</evidence>
<feature type="domain" description="SMP-30/Gluconolactonase/LRE-like region" evidence="5">
    <location>
        <begin position="34"/>
        <end position="281"/>
    </location>
</feature>
<feature type="active site" description="Proton donor/acceptor" evidence="3">
    <location>
        <position position="225"/>
    </location>
</feature>
<evidence type="ECO:0000256" key="3">
    <source>
        <dbReference type="PIRSR" id="PIRSR605511-1"/>
    </source>
</evidence>
<keyword evidence="2" id="KW-0378">Hydrolase</keyword>
<dbReference type="EMBL" id="BMFY01000006">
    <property type="protein sequence ID" value="GGA14627.1"/>
    <property type="molecule type" value="Genomic_DNA"/>
</dbReference>
<dbReference type="AlphaFoldDB" id="A0A8J2XKH7"/>
<evidence type="ECO:0000313" key="7">
    <source>
        <dbReference type="Proteomes" id="UP000616114"/>
    </source>
</evidence>
<reference evidence="6" key="1">
    <citation type="journal article" date="2014" name="Int. J. Syst. Evol. Microbiol.">
        <title>Complete genome sequence of Corynebacterium casei LMG S-19264T (=DSM 44701T), isolated from a smear-ripened cheese.</title>
        <authorList>
            <consortium name="US DOE Joint Genome Institute (JGI-PGF)"/>
            <person name="Walter F."/>
            <person name="Albersmeier A."/>
            <person name="Kalinowski J."/>
            <person name="Ruckert C."/>
        </authorList>
    </citation>
    <scope>NUCLEOTIDE SEQUENCE</scope>
    <source>
        <strain evidence="6">CGMCC 1.12785</strain>
    </source>
</reference>
<evidence type="ECO:0000256" key="2">
    <source>
        <dbReference type="ARBA" id="ARBA00022801"/>
    </source>
</evidence>
<reference evidence="6" key="2">
    <citation type="submission" date="2020-09" db="EMBL/GenBank/DDBJ databases">
        <authorList>
            <person name="Sun Q."/>
            <person name="Zhou Y."/>
        </authorList>
    </citation>
    <scope>NUCLEOTIDE SEQUENCE</scope>
    <source>
        <strain evidence="6">CGMCC 1.12785</strain>
    </source>
</reference>
<dbReference type="InterPro" id="IPR005511">
    <property type="entry name" value="SMP-30"/>
</dbReference>
<feature type="binding site" evidence="4">
    <location>
        <position position="36"/>
    </location>
    <ligand>
        <name>a divalent metal cation</name>
        <dbReference type="ChEBI" id="CHEBI:60240"/>
    </ligand>
</feature>
<gene>
    <name evidence="6" type="ORF">GCM10011333_16940</name>
</gene>
<dbReference type="PRINTS" id="PR01790">
    <property type="entry name" value="SMP30FAMILY"/>
</dbReference>
<feature type="binding site" evidence="4">
    <location>
        <position position="122"/>
    </location>
    <ligand>
        <name>substrate</name>
    </ligand>
</feature>
<comment type="caution">
    <text evidence="6">The sequence shown here is derived from an EMBL/GenBank/DDBJ whole genome shotgun (WGS) entry which is preliminary data.</text>
</comment>